<evidence type="ECO:0000256" key="6">
    <source>
        <dbReference type="ARBA" id="ARBA00023033"/>
    </source>
</evidence>
<dbReference type="OrthoDB" id="1470350at2759"/>
<evidence type="ECO:0000313" key="10">
    <source>
        <dbReference type="Proteomes" id="UP000242180"/>
    </source>
</evidence>
<dbReference type="InParanoid" id="A0A1X2HG82"/>
<dbReference type="InterPro" id="IPR050196">
    <property type="entry name" value="Cytochrome_P450_Monoox"/>
</dbReference>
<dbReference type="PRINTS" id="PR00385">
    <property type="entry name" value="P450"/>
</dbReference>
<dbReference type="InterPro" id="IPR001128">
    <property type="entry name" value="Cyt_P450"/>
</dbReference>
<proteinExistence type="inferred from homology"/>
<reference evidence="9 10" key="1">
    <citation type="submission" date="2016-07" db="EMBL/GenBank/DDBJ databases">
        <title>Pervasive Adenine N6-methylation of Active Genes in Fungi.</title>
        <authorList>
            <consortium name="DOE Joint Genome Institute"/>
            <person name="Mondo S.J."/>
            <person name="Dannebaum R.O."/>
            <person name="Kuo R.C."/>
            <person name="Labutti K."/>
            <person name="Haridas S."/>
            <person name="Kuo A."/>
            <person name="Salamov A."/>
            <person name="Ahrendt S.R."/>
            <person name="Lipzen A."/>
            <person name="Sullivan W."/>
            <person name="Andreopoulos W.B."/>
            <person name="Clum A."/>
            <person name="Lindquist E."/>
            <person name="Daum C."/>
            <person name="Ramamoorthy G.K."/>
            <person name="Gryganskyi A."/>
            <person name="Culley D."/>
            <person name="Magnuson J.K."/>
            <person name="James T.Y."/>
            <person name="O'Malley M.A."/>
            <person name="Stajich J.E."/>
            <person name="Spatafora J.W."/>
            <person name="Visel A."/>
            <person name="Grigoriev I.V."/>
        </authorList>
    </citation>
    <scope>NUCLEOTIDE SEQUENCE [LARGE SCALE GENOMIC DNA]</scope>
    <source>
        <strain evidence="9 10">NRRL 2496</strain>
    </source>
</reference>
<dbReference type="PRINTS" id="PR00463">
    <property type="entry name" value="EP450I"/>
</dbReference>
<dbReference type="GO" id="GO:0016705">
    <property type="term" value="F:oxidoreductase activity, acting on paired donors, with incorporation or reduction of molecular oxygen"/>
    <property type="evidence" value="ECO:0007669"/>
    <property type="project" value="InterPro"/>
</dbReference>
<dbReference type="InterPro" id="IPR036396">
    <property type="entry name" value="Cyt_P450_sf"/>
</dbReference>
<dbReference type="GO" id="GO:0005506">
    <property type="term" value="F:iron ion binding"/>
    <property type="evidence" value="ECO:0007669"/>
    <property type="project" value="InterPro"/>
</dbReference>
<keyword evidence="5 7" id="KW-0408">Iron</keyword>
<dbReference type="GO" id="GO:0020037">
    <property type="term" value="F:heme binding"/>
    <property type="evidence" value="ECO:0007669"/>
    <property type="project" value="InterPro"/>
</dbReference>
<dbReference type="OMA" id="KETHYIK"/>
<dbReference type="GO" id="GO:0004497">
    <property type="term" value="F:monooxygenase activity"/>
    <property type="evidence" value="ECO:0007669"/>
    <property type="project" value="UniProtKB-KW"/>
</dbReference>
<evidence type="ECO:0000256" key="7">
    <source>
        <dbReference type="PIRSR" id="PIRSR602401-1"/>
    </source>
</evidence>
<evidence type="ECO:0000256" key="8">
    <source>
        <dbReference type="RuleBase" id="RU000461"/>
    </source>
</evidence>
<feature type="non-terminal residue" evidence="9">
    <location>
        <position position="1"/>
    </location>
</feature>
<keyword evidence="4 8" id="KW-0560">Oxidoreductase</keyword>
<evidence type="ECO:0000256" key="2">
    <source>
        <dbReference type="ARBA" id="ARBA00022617"/>
    </source>
</evidence>
<dbReference type="EMBL" id="MCGN01000004">
    <property type="protein sequence ID" value="ORY97909.1"/>
    <property type="molecule type" value="Genomic_DNA"/>
</dbReference>
<keyword evidence="10" id="KW-1185">Reference proteome</keyword>
<keyword evidence="2 7" id="KW-0349">Heme</keyword>
<dbReference type="STRING" id="13706.A0A1X2HG82"/>
<dbReference type="PANTHER" id="PTHR24291:SF50">
    <property type="entry name" value="BIFUNCTIONAL ALBAFLAVENONE MONOOXYGENASE_TERPENE SYNTHASE"/>
    <property type="match status" value="1"/>
</dbReference>
<comment type="caution">
    <text evidence="9">The sequence shown here is derived from an EMBL/GenBank/DDBJ whole genome shotgun (WGS) entry which is preliminary data.</text>
</comment>
<comment type="similarity">
    <text evidence="1 8">Belongs to the cytochrome P450 family.</text>
</comment>
<dbReference type="PANTHER" id="PTHR24291">
    <property type="entry name" value="CYTOCHROME P450 FAMILY 4"/>
    <property type="match status" value="1"/>
</dbReference>
<gene>
    <name evidence="9" type="ORF">BCR43DRAFT_546495</name>
</gene>
<evidence type="ECO:0000256" key="1">
    <source>
        <dbReference type="ARBA" id="ARBA00010617"/>
    </source>
</evidence>
<name>A0A1X2HG82_SYNRA</name>
<protein>
    <submittedName>
        <fullName evidence="9">Cytochrome P-450 cyp509A1</fullName>
    </submittedName>
</protein>
<evidence type="ECO:0000313" key="9">
    <source>
        <dbReference type="EMBL" id="ORY97909.1"/>
    </source>
</evidence>
<keyword evidence="6 8" id="KW-0503">Monooxygenase</keyword>
<dbReference type="AlphaFoldDB" id="A0A1X2HG82"/>
<evidence type="ECO:0000256" key="4">
    <source>
        <dbReference type="ARBA" id="ARBA00023002"/>
    </source>
</evidence>
<feature type="binding site" description="axial binding residue" evidence="7">
    <location>
        <position position="332"/>
    </location>
    <ligand>
        <name>heme</name>
        <dbReference type="ChEBI" id="CHEBI:30413"/>
    </ligand>
    <ligandPart>
        <name>Fe</name>
        <dbReference type="ChEBI" id="CHEBI:18248"/>
    </ligandPart>
</feature>
<sequence>FIGSNILYESGERWRRHRKIANPAFHRSMPVELFGRLSHKLFEVMDETGPVVNFENLTTRWTLDALGLAGFDFDFQAIVSESSPWVRTYESINTGMFQTLYILFPFLERYFLWLLPKRHKQHQDLTELLDLMRSMVEKKQAAFAEGAKSNIKDNEKDLLTLMIEQSEDEGGILSNEELMSNLCVFLLAGHDTTSSALAYAAYYLAINPDIQEKARQEAISVFGDEPHDVLPTVEETKNMPYINQIIKETLRINPPVSTMTSRICVKDTVVNDTVIPKGARVAVNVYELHHNEEYWHSPLIFNPDRFAPGGEAELLASTGVAYMPFGTGSRHCIGMNFSLAEQRVLLPLLLRKYTWSLPEDSPHKDHVITTGSGVIRPIDLKIKFQKRY</sequence>
<evidence type="ECO:0000256" key="5">
    <source>
        <dbReference type="ARBA" id="ARBA00023004"/>
    </source>
</evidence>
<comment type="cofactor">
    <cofactor evidence="7">
        <name>heme</name>
        <dbReference type="ChEBI" id="CHEBI:30413"/>
    </cofactor>
</comment>
<organism evidence="9 10">
    <name type="scientific">Syncephalastrum racemosum</name>
    <name type="common">Filamentous fungus</name>
    <dbReference type="NCBI Taxonomy" id="13706"/>
    <lineage>
        <taxon>Eukaryota</taxon>
        <taxon>Fungi</taxon>
        <taxon>Fungi incertae sedis</taxon>
        <taxon>Mucoromycota</taxon>
        <taxon>Mucoromycotina</taxon>
        <taxon>Mucoromycetes</taxon>
        <taxon>Mucorales</taxon>
        <taxon>Syncephalastraceae</taxon>
        <taxon>Syncephalastrum</taxon>
    </lineage>
</organism>
<keyword evidence="3 7" id="KW-0479">Metal-binding</keyword>
<evidence type="ECO:0000256" key="3">
    <source>
        <dbReference type="ARBA" id="ARBA00022723"/>
    </source>
</evidence>
<dbReference type="InterPro" id="IPR017972">
    <property type="entry name" value="Cyt_P450_CS"/>
</dbReference>
<accession>A0A1X2HG82</accession>
<dbReference type="InterPro" id="IPR002401">
    <property type="entry name" value="Cyt_P450_E_grp-I"/>
</dbReference>
<dbReference type="Gene3D" id="1.10.630.10">
    <property type="entry name" value="Cytochrome P450"/>
    <property type="match status" value="1"/>
</dbReference>
<dbReference type="PROSITE" id="PS00086">
    <property type="entry name" value="CYTOCHROME_P450"/>
    <property type="match status" value="1"/>
</dbReference>
<dbReference type="SUPFAM" id="SSF48264">
    <property type="entry name" value="Cytochrome P450"/>
    <property type="match status" value="1"/>
</dbReference>
<dbReference type="Proteomes" id="UP000242180">
    <property type="component" value="Unassembled WGS sequence"/>
</dbReference>
<dbReference type="Pfam" id="PF00067">
    <property type="entry name" value="p450"/>
    <property type="match status" value="1"/>
</dbReference>